<dbReference type="HAMAP" id="MF_03113">
    <property type="entry name" value="Get1"/>
    <property type="match status" value="1"/>
</dbReference>
<reference evidence="9" key="1">
    <citation type="submission" date="2023-06" db="EMBL/GenBank/DDBJ databases">
        <title>Genome-scale phylogeny and comparative genomics of the fungal order Sordariales.</title>
        <authorList>
            <consortium name="Lawrence Berkeley National Laboratory"/>
            <person name="Hensen N."/>
            <person name="Bonometti L."/>
            <person name="Westerberg I."/>
            <person name="Brannstrom I.O."/>
            <person name="Guillou S."/>
            <person name="Cros-Aarteil S."/>
            <person name="Calhoun S."/>
            <person name="Haridas S."/>
            <person name="Kuo A."/>
            <person name="Mondo S."/>
            <person name="Pangilinan J."/>
            <person name="Riley R."/>
            <person name="LaButti K."/>
            <person name="Andreopoulos B."/>
            <person name="Lipzen A."/>
            <person name="Chen C."/>
            <person name="Yanf M."/>
            <person name="Daum C."/>
            <person name="Ng V."/>
            <person name="Clum A."/>
            <person name="Steindorff A."/>
            <person name="Ohm R."/>
            <person name="Martin F."/>
            <person name="Silar P."/>
            <person name="Natvig D."/>
            <person name="Lalanne C."/>
            <person name="Gautier V."/>
            <person name="Ament-velasquez S.L."/>
            <person name="Kruys A."/>
            <person name="Hutchinson M.I."/>
            <person name="Powell A.J."/>
            <person name="Barry K."/>
            <person name="Miller A.N."/>
            <person name="Grigoriev I.V."/>
            <person name="Debuchy R."/>
            <person name="Gladieux P."/>
            <person name="Thoren M.H."/>
            <person name="Johannesson H."/>
        </authorList>
    </citation>
    <scope>NUCLEOTIDE SEQUENCE</scope>
    <source>
        <strain evidence="9">SMH3391-2</strain>
    </source>
</reference>
<dbReference type="FunFam" id="1.10.287.660:FF:000006">
    <property type="entry name" value="Protein GET1"/>
    <property type="match status" value="1"/>
</dbReference>
<feature type="transmembrane region" description="Helical" evidence="8">
    <location>
        <begin position="158"/>
        <end position="184"/>
    </location>
</feature>
<feature type="transmembrane region" description="Helical" evidence="8">
    <location>
        <begin position="253"/>
        <end position="272"/>
    </location>
</feature>
<comment type="caution">
    <text evidence="7">Lacks conserved residue(s) required for the propagation of feature annotation.</text>
</comment>
<dbReference type="InterPro" id="IPR027538">
    <property type="entry name" value="Get1_fungi"/>
</dbReference>
<feature type="transmembrane region" description="Helical" evidence="8">
    <location>
        <begin position="216"/>
        <end position="233"/>
    </location>
</feature>
<dbReference type="EMBL" id="JAULSR010000001">
    <property type="protein sequence ID" value="KAK0634974.1"/>
    <property type="molecule type" value="Genomic_DNA"/>
</dbReference>
<accession>A0AA39XJC0</accession>
<proteinExistence type="inferred from homology"/>
<comment type="caution">
    <text evidence="9">The sequence shown here is derived from an EMBL/GenBank/DDBJ whole genome shotgun (WGS) entry which is preliminary data.</text>
</comment>
<dbReference type="InterPro" id="IPR028945">
    <property type="entry name" value="Get1"/>
</dbReference>
<feature type="transmembrane region" description="Helical" evidence="8">
    <location>
        <begin position="358"/>
        <end position="377"/>
    </location>
</feature>
<feature type="topological domain" description="Lumenal" evidence="7">
    <location>
        <begin position="1"/>
        <end position="4"/>
    </location>
</feature>
<dbReference type="Pfam" id="PF04420">
    <property type="entry name" value="CHD5"/>
    <property type="match status" value="1"/>
</dbReference>
<dbReference type="PANTHER" id="PTHR39470:SF1">
    <property type="entry name" value="CHORISMATE SYNTHASE PROTEIN"/>
    <property type="match status" value="1"/>
</dbReference>
<evidence type="ECO:0000256" key="8">
    <source>
        <dbReference type="SAM" id="Phobius"/>
    </source>
</evidence>
<keyword evidence="2 7" id="KW-0812">Transmembrane</keyword>
<evidence type="ECO:0000256" key="6">
    <source>
        <dbReference type="ARBA" id="ARBA00023136"/>
    </source>
</evidence>
<comment type="similarity">
    <text evidence="7">Belongs to the WRB/GET1 family.</text>
</comment>
<name>A0AA39XJC0_9PEZI</name>
<gene>
    <name evidence="7" type="primary">GET1</name>
    <name evidence="9" type="ORF">B0T17DRAFT_586621</name>
</gene>
<evidence type="ECO:0000256" key="1">
    <source>
        <dbReference type="ARBA" id="ARBA00022448"/>
    </source>
</evidence>
<protein>
    <submittedName>
        <fullName evidence="9">CHD5-like protein-domain-containing protein</fullName>
    </submittedName>
</protein>
<evidence type="ECO:0000313" key="10">
    <source>
        <dbReference type="Proteomes" id="UP001174934"/>
    </source>
</evidence>
<keyword evidence="1 7" id="KW-0813">Transport</keyword>
<feature type="transmembrane region" description="Helical" evidence="8">
    <location>
        <begin position="389"/>
        <end position="409"/>
    </location>
</feature>
<sequence length="564" mass="63182">MPSLLVIIFGVELVAQLINTIGATTINNLLWQIVLYFPTSLSKGFSDQRIRQKKYLAARHELNATSSQDEFAKWAKLRRQHDKLFDELEKQKTSLDASRARFDRYLTTARLISTRGMQWFLPFWYSKEPIFWLPYGWFPYYVEWFASFPRAPMGSVSIVVWQMACSGILTLIIETIVAVFGLIVATRTQKQGVPVAATTAGGANTESEKKNCLKSLLIFFGPILIPKAISYYRAVRAAPRIHGLKVRPLPAPVLRAILLLSTVAAVLLIRTLPVFSPDNIFTITESRLQIPVDVLFARLSAMRRNMLLTPTDVALRARFVNLESRLLYLQFGPTPLADCPFCTSDDPQTYLYYALPDLLAPHLLNLVVIAVLTSHLFSGRDGAAWRTTATIAGVVLAAVDIYVVSTYNYQLNSRALRLGEMDFFYWKARVWRAVGLAGLDILLAVAMYLTATNRAFVIPPTAAERVEGVARALNAVKNKISAVGVVKNTMNRDDELRARSTGYWSHEVRLMREVMEEREVIEKVSDALQNRIDIQQITRDADLYAQSMLYGLSGGGGSQESAAA</sequence>
<keyword evidence="10" id="KW-1185">Reference proteome</keyword>
<evidence type="ECO:0000256" key="7">
    <source>
        <dbReference type="HAMAP-Rule" id="MF_03113"/>
    </source>
</evidence>
<evidence type="ECO:0000256" key="3">
    <source>
        <dbReference type="ARBA" id="ARBA00022824"/>
    </source>
</evidence>
<dbReference type="PANTHER" id="PTHR39470">
    <property type="entry name" value="CHROMOSOME 10, WHOLE GENOME SHOTGUN SEQUENCE"/>
    <property type="match status" value="1"/>
</dbReference>
<dbReference type="Gene3D" id="1.10.287.660">
    <property type="entry name" value="Helix hairpin bin"/>
    <property type="match status" value="1"/>
</dbReference>
<dbReference type="AlphaFoldDB" id="A0AA39XJC0"/>
<feature type="transmembrane region" description="Helical" evidence="8">
    <location>
        <begin position="430"/>
        <end position="451"/>
    </location>
</feature>
<keyword evidence="4 7" id="KW-1133">Transmembrane helix</keyword>
<keyword evidence="5" id="KW-0175">Coiled coil</keyword>
<dbReference type="GO" id="GO:0043529">
    <property type="term" value="C:GET complex"/>
    <property type="evidence" value="ECO:0007669"/>
    <property type="project" value="InterPro"/>
</dbReference>
<keyword evidence="6 7" id="KW-0472">Membrane</keyword>
<feature type="topological domain" description="Cytoplasmic" evidence="7">
    <location>
        <begin position="173"/>
        <end position="564"/>
    </location>
</feature>
<evidence type="ECO:0000256" key="2">
    <source>
        <dbReference type="ARBA" id="ARBA00022692"/>
    </source>
</evidence>
<evidence type="ECO:0000256" key="5">
    <source>
        <dbReference type="ARBA" id="ARBA00023054"/>
    </source>
</evidence>
<evidence type="ECO:0000256" key="4">
    <source>
        <dbReference type="ARBA" id="ARBA00022989"/>
    </source>
</evidence>
<keyword evidence="3 7" id="KW-0256">Endoplasmic reticulum</keyword>
<dbReference type="InterPro" id="IPR029012">
    <property type="entry name" value="Helix_hairpin_bin_sf"/>
</dbReference>
<dbReference type="Proteomes" id="UP001174934">
    <property type="component" value="Unassembled WGS sequence"/>
</dbReference>
<organism evidence="9 10">
    <name type="scientific">Bombardia bombarda</name>
    <dbReference type="NCBI Taxonomy" id="252184"/>
    <lineage>
        <taxon>Eukaryota</taxon>
        <taxon>Fungi</taxon>
        <taxon>Dikarya</taxon>
        <taxon>Ascomycota</taxon>
        <taxon>Pezizomycotina</taxon>
        <taxon>Sordariomycetes</taxon>
        <taxon>Sordariomycetidae</taxon>
        <taxon>Sordariales</taxon>
        <taxon>Lasiosphaeriaceae</taxon>
        <taxon>Bombardia</taxon>
    </lineage>
</organism>
<dbReference type="GO" id="GO:0071816">
    <property type="term" value="P:tail-anchored membrane protein insertion into ER membrane"/>
    <property type="evidence" value="ECO:0007669"/>
    <property type="project" value="InterPro"/>
</dbReference>
<evidence type="ECO:0000313" key="9">
    <source>
        <dbReference type="EMBL" id="KAK0634974.1"/>
    </source>
</evidence>